<sequence>MAHHIYHTQGFIVAVKPKGETNLFLKIFTRDFGMILATAQGARKLASKTRFALGLYRVPEIDLIKTRDSFRVGAVRPEAHLLSRAETLARAKVSALLARFVVSDEPHPKLFEDILKIFKNENKNLDIVAMIVILHNLGYWHSTPADLEFIETGILIGNQKRQIITRIDEVISHIHL</sequence>
<accession>A0A1F6VQG8</accession>
<protein>
    <recommendedName>
        <fullName evidence="4">DNA replication/recombination mediator RecO N-terminal domain-containing protein</fullName>
    </recommendedName>
</protein>
<evidence type="ECO:0000256" key="2">
    <source>
        <dbReference type="ARBA" id="ARBA00023172"/>
    </source>
</evidence>
<keyword evidence="1" id="KW-0227">DNA damage</keyword>
<keyword evidence="3" id="KW-0234">DNA repair</keyword>
<gene>
    <name evidence="5" type="ORF">A3J61_00575</name>
</gene>
<dbReference type="STRING" id="1801752.A3J61_00575"/>
<dbReference type="PANTHER" id="PTHR33991">
    <property type="entry name" value="DNA REPAIR PROTEIN RECO"/>
    <property type="match status" value="1"/>
</dbReference>
<comment type="caution">
    <text evidence="5">The sequence shown here is derived from an EMBL/GenBank/DDBJ whole genome shotgun (WGS) entry which is preliminary data.</text>
</comment>
<dbReference type="EMBL" id="MFUC01000017">
    <property type="protein sequence ID" value="OGI71900.1"/>
    <property type="molecule type" value="Genomic_DNA"/>
</dbReference>
<evidence type="ECO:0000256" key="3">
    <source>
        <dbReference type="ARBA" id="ARBA00023204"/>
    </source>
</evidence>
<organism evidence="5 6">
    <name type="scientific">Candidatus Nomurabacteria bacterium RIFCSPHIGHO2_02_FULL_38_15</name>
    <dbReference type="NCBI Taxonomy" id="1801752"/>
    <lineage>
        <taxon>Bacteria</taxon>
        <taxon>Candidatus Nomuraibacteriota</taxon>
    </lineage>
</organism>
<dbReference type="Proteomes" id="UP000179686">
    <property type="component" value="Unassembled WGS sequence"/>
</dbReference>
<feature type="domain" description="DNA replication/recombination mediator RecO N-terminal" evidence="4">
    <location>
        <begin position="5"/>
        <end position="52"/>
    </location>
</feature>
<keyword evidence="2" id="KW-0233">DNA recombination</keyword>
<proteinExistence type="predicted"/>
<dbReference type="InterPro" id="IPR022572">
    <property type="entry name" value="DNA_rep/recomb_RecO_N"/>
</dbReference>
<dbReference type="AlphaFoldDB" id="A0A1F6VQG8"/>
<dbReference type="InterPro" id="IPR012340">
    <property type="entry name" value="NA-bd_OB-fold"/>
</dbReference>
<dbReference type="GO" id="GO:0043590">
    <property type="term" value="C:bacterial nucleoid"/>
    <property type="evidence" value="ECO:0007669"/>
    <property type="project" value="TreeGrafter"/>
</dbReference>
<dbReference type="SUPFAM" id="SSF50249">
    <property type="entry name" value="Nucleic acid-binding proteins"/>
    <property type="match status" value="1"/>
</dbReference>
<name>A0A1F6VQG8_9BACT</name>
<evidence type="ECO:0000256" key="1">
    <source>
        <dbReference type="ARBA" id="ARBA00022763"/>
    </source>
</evidence>
<dbReference type="InterPro" id="IPR003717">
    <property type="entry name" value="RecO"/>
</dbReference>
<evidence type="ECO:0000313" key="6">
    <source>
        <dbReference type="Proteomes" id="UP000179686"/>
    </source>
</evidence>
<evidence type="ECO:0000313" key="5">
    <source>
        <dbReference type="EMBL" id="OGI71900.1"/>
    </source>
</evidence>
<reference evidence="5 6" key="1">
    <citation type="journal article" date="2016" name="Nat. Commun.">
        <title>Thousands of microbial genomes shed light on interconnected biogeochemical processes in an aquifer system.</title>
        <authorList>
            <person name="Anantharaman K."/>
            <person name="Brown C.T."/>
            <person name="Hug L.A."/>
            <person name="Sharon I."/>
            <person name="Castelle C.J."/>
            <person name="Probst A.J."/>
            <person name="Thomas B.C."/>
            <person name="Singh A."/>
            <person name="Wilkins M.J."/>
            <person name="Karaoz U."/>
            <person name="Brodie E.L."/>
            <person name="Williams K.H."/>
            <person name="Hubbard S.S."/>
            <person name="Banfield J.F."/>
        </authorList>
    </citation>
    <scope>NUCLEOTIDE SEQUENCE [LARGE SCALE GENOMIC DNA]</scope>
</reference>
<dbReference type="GO" id="GO:0006310">
    <property type="term" value="P:DNA recombination"/>
    <property type="evidence" value="ECO:0007669"/>
    <property type="project" value="UniProtKB-KW"/>
</dbReference>
<dbReference type="Pfam" id="PF11967">
    <property type="entry name" value="RecO_N"/>
    <property type="match status" value="1"/>
</dbReference>
<dbReference type="GO" id="GO:0006302">
    <property type="term" value="P:double-strand break repair"/>
    <property type="evidence" value="ECO:0007669"/>
    <property type="project" value="TreeGrafter"/>
</dbReference>
<evidence type="ECO:0000259" key="4">
    <source>
        <dbReference type="Pfam" id="PF11967"/>
    </source>
</evidence>
<dbReference type="PANTHER" id="PTHR33991:SF1">
    <property type="entry name" value="DNA REPAIR PROTEIN RECO"/>
    <property type="match status" value="1"/>
</dbReference>
<dbReference type="Gene3D" id="2.40.50.140">
    <property type="entry name" value="Nucleic acid-binding proteins"/>
    <property type="match status" value="1"/>
</dbReference>